<keyword evidence="1 2" id="KW-0808">Transferase</keyword>
<sequence>MNYRHHFHAGNFADVMKHSLQMGLMAHLKKKESAFCFIDTHAGAGVYDLHGMQAQKTGEYQQGIDRLDDHRGAPIWVAEYLQGVLACQATGARSNYPGSPWLGQRQLREQDSAIFIDVQHAEVASLRHYFKNDSRVAVHQRNAYEGLTALIPPKEKRGLVLIDPPYELERDSFPQLVKLIVAAHKKWPTGVYGIWFPIKQRASIVKFYRELMNSGINKMLSCELLMQPDDNALGLNGSGLIVINPPWGFYEEAQKTLAWLVDRLSEHPQRSTKVRWLVNLE</sequence>
<keyword evidence="1" id="KW-0694">RNA-binding</keyword>
<dbReference type="Proteomes" id="UP001597044">
    <property type="component" value="Unassembled WGS sequence"/>
</dbReference>
<comment type="function">
    <text evidence="1">Specifically methylates the adenine in position 2030 of 23S rRNA.</text>
</comment>
<dbReference type="HAMAP" id="MF_00934">
    <property type="entry name" value="23SrRNA_methyltr_J"/>
    <property type="match status" value="1"/>
</dbReference>
<dbReference type="Gene3D" id="3.40.50.150">
    <property type="entry name" value="Vaccinia Virus protein VP39"/>
    <property type="match status" value="1"/>
</dbReference>
<comment type="similarity">
    <text evidence="1">Belongs to the RlmJ family.</text>
</comment>
<feature type="site" description="Interaction with substrate rRNA" evidence="1">
    <location>
        <position position="3"/>
    </location>
</feature>
<comment type="caution">
    <text evidence="2">The sequence shown here is derived from an EMBL/GenBank/DDBJ whole genome shotgun (WGS) entry which is preliminary data.</text>
</comment>
<evidence type="ECO:0000256" key="1">
    <source>
        <dbReference type="HAMAP-Rule" id="MF_00934"/>
    </source>
</evidence>
<dbReference type="RefSeq" id="WP_340675461.1">
    <property type="nucleotide sequence ID" value="NZ_JBHTIT010000001.1"/>
</dbReference>
<comment type="subunit">
    <text evidence="1">Monomer.</text>
</comment>
<dbReference type="InterPro" id="IPR029063">
    <property type="entry name" value="SAM-dependent_MTases_sf"/>
</dbReference>
<protein>
    <recommendedName>
        <fullName evidence="1">Ribosomal RNA large subunit methyltransferase J</fullName>
        <ecNumber evidence="1">2.1.1.266</ecNumber>
    </recommendedName>
    <alternativeName>
        <fullName evidence="1">23S rRNA (adenine(2030)-N6)-methyltransferase</fullName>
    </alternativeName>
    <alternativeName>
        <fullName evidence="1">23S rRNA m6A2030 methyltransferase</fullName>
    </alternativeName>
</protein>
<evidence type="ECO:0000313" key="3">
    <source>
        <dbReference type="Proteomes" id="UP001597044"/>
    </source>
</evidence>
<keyword evidence="1" id="KW-0949">S-adenosyl-L-methionine</keyword>
<comment type="catalytic activity">
    <reaction evidence="1">
        <text>adenosine(2030) in 23S rRNA + S-adenosyl-L-methionine = N(6)-methyladenosine(2030) in 23S rRNA + S-adenosyl-L-homocysteine + H(+)</text>
        <dbReference type="Rhea" id="RHEA:43736"/>
        <dbReference type="Rhea" id="RHEA-COMP:10668"/>
        <dbReference type="Rhea" id="RHEA-COMP:10669"/>
        <dbReference type="ChEBI" id="CHEBI:15378"/>
        <dbReference type="ChEBI" id="CHEBI:57856"/>
        <dbReference type="ChEBI" id="CHEBI:59789"/>
        <dbReference type="ChEBI" id="CHEBI:74411"/>
        <dbReference type="ChEBI" id="CHEBI:74449"/>
        <dbReference type="EC" id="2.1.1.266"/>
    </reaction>
</comment>
<accession>A0ABW3HHV2</accession>
<dbReference type="PANTHER" id="PTHR37426">
    <property type="entry name" value="RIBOSOMAL RNA LARGE SUBUNIT METHYLTRANSFERASE J"/>
    <property type="match status" value="1"/>
</dbReference>
<dbReference type="PANTHER" id="PTHR37426:SF1">
    <property type="entry name" value="RIBOSOMAL RNA LARGE SUBUNIT METHYLTRANSFERASE J"/>
    <property type="match status" value="1"/>
</dbReference>
<feature type="binding site" evidence="1">
    <location>
        <begin position="142"/>
        <end position="143"/>
    </location>
    <ligand>
        <name>S-adenosyl-L-methionine</name>
        <dbReference type="ChEBI" id="CHEBI:59789"/>
    </ligand>
</feature>
<name>A0ABW3HHV2_9GAMM</name>
<dbReference type="InterPro" id="IPR007473">
    <property type="entry name" value="RlmJ"/>
</dbReference>
<keyword evidence="3" id="KW-1185">Reference proteome</keyword>
<gene>
    <name evidence="1" type="primary">rlmJ</name>
    <name evidence="2" type="ORF">ACFQ0F_07930</name>
</gene>
<organism evidence="2 3">
    <name type="scientific">Paraperlucidibaca wandonensis</name>
    <dbReference type="NCBI Taxonomy" id="1268273"/>
    <lineage>
        <taxon>Bacteria</taxon>
        <taxon>Pseudomonadati</taxon>
        <taxon>Pseudomonadota</taxon>
        <taxon>Gammaproteobacteria</taxon>
        <taxon>Moraxellales</taxon>
        <taxon>Moraxellaceae</taxon>
        <taxon>Paraperlucidibaca</taxon>
    </lineage>
</organism>
<reference evidence="3" key="1">
    <citation type="journal article" date="2019" name="Int. J. Syst. Evol. Microbiol.">
        <title>The Global Catalogue of Microorganisms (GCM) 10K type strain sequencing project: providing services to taxonomists for standard genome sequencing and annotation.</title>
        <authorList>
            <consortium name="The Broad Institute Genomics Platform"/>
            <consortium name="The Broad Institute Genome Sequencing Center for Infectious Disease"/>
            <person name="Wu L."/>
            <person name="Ma J."/>
        </authorList>
    </citation>
    <scope>NUCLEOTIDE SEQUENCE [LARGE SCALE GENOMIC DNA]</scope>
    <source>
        <strain evidence="3">CCUG 63419</strain>
    </source>
</reference>
<dbReference type="SUPFAM" id="SSF53335">
    <property type="entry name" value="S-adenosyl-L-methionine-dependent methyltransferases"/>
    <property type="match status" value="1"/>
</dbReference>
<feature type="binding site" evidence="1">
    <location>
        <position position="41"/>
    </location>
    <ligand>
        <name>S-adenosyl-L-methionine</name>
        <dbReference type="ChEBI" id="CHEBI:59789"/>
    </ligand>
</feature>
<feature type="binding site" evidence="1">
    <location>
        <position position="99"/>
    </location>
    <ligand>
        <name>S-adenosyl-L-methionine</name>
        <dbReference type="ChEBI" id="CHEBI:59789"/>
    </ligand>
</feature>
<dbReference type="Pfam" id="PF04378">
    <property type="entry name" value="RsmJ"/>
    <property type="match status" value="1"/>
</dbReference>
<feature type="binding site" evidence="1">
    <location>
        <position position="163"/>
    </location>
    <ligand>
        <name>S-adenosyl-L-methionine</name>
        <dbReference type="ChEBI" id="CHEBI:59789"/>
    </ligand>
</feature>
<keyword evidence="1" id="KW-0698">rRNA processing</keyword>
<feature type="active site" description="Proton acceptor" evidence="1">
    <location>
        <position position="163"/>
    </location>
</feature>
<dbReference type="EC" id="2.1.1.266" evidence="1"/>
<keyword evidence="1 2" id="KW-0489">Methyltransferase</keyword>
<feature type="binding site" evidence="1">
    <location>
        <position position="18"/>
    </location>
    <ligand>
        <name>S-adenosyl-L-methionine</name>
        <dbReference type="ChEBI" id="CHEBI:59789"/>
    </ligand>
</feature>
<feature type="binding site" evidence="1">
    <location>
        <position position="117"/>
    </location>
    <ligand>
        <name>S-adenosyl-L-methionine</name>
        <dbReference type="ChEBI" id="CHEBI:59789"/>
    </ligand>
</feature>
<proteinExistence type="inferred from homology"/>
<evidence type="ECO:0000313" key="2">
    <source>
        <dbReference type="EMBL" id="MFD0950313.1"/>
    </source>
</evidence>
<dbReference type="GO" id="GO:0036307">
    <property type="term" value="F:23S rRNA (adenine(2030)-N(6))-methyltransferase activity"/>
    <property type="evidence" value="ECO:0007669"/>
    <property type="project" value="UniProtKB-EC"/>
</dbReference>
<dbReference type="EMBL" id="JBHTIT010000001">
    <property type="protein sequence ID" value="MFD0950313.1"/>
    <property type="molecule type" value="Genomic_DNA"/>
</dbReference>